<dbReference type="FunFam" id="1.10.240.10:FF:000005">
    <property type="entry name" value="Tryptophan--tRNA ligase"/>
    <property type="match status" value="1"/>
</dbReference>
<proteinExistence type="inferred from homology"/>
<dbReference type="PANTHER" id="PTHR43766">
    <property type="entry name" value="TRYPTOPHAN--TRNA LIGASE, MITOCHONDRIAL"/>
    <property type="match status" value="1"/>
</dbReference>
<protein>
    <recommendedName>
        <fullName evidence="2 9">Tryptophan--tRNA ligase</fullName>
        <ecNumber evidence="2 9">6.1.1.2</ecNumber>
    </recommendedName>
</protein>
<dbReference type="InterPro" id="IPR050203">
    <property type="entry name" value="Trp-tRNA_synthetase"/>
</dbReference>
<dbReference type="GO" id="GO:0006436">
    <property type="term" value="P:tryptophanyl-tRNA aminoacylation"/>
    <property type="evidence" value="ECO:0007669"/>
    <property type="project" value="UniProtKB-UniRule"/>
</dbReference>
<evidence type="ECO:0000313" key="11">
    <source>
        <dbReference type="EMBL" id="QEK39744.1"/>
    </source>
</evidence>
<reference evidence="11 12" key="1">
    <citation type="submission" date="2019-08" db="EMBL/GenBank/DDBJ databases">
        <title>Highly reduced genomes of protist endosymbionts show evolutionary convergence.</title>
        <authorList>
            <person name="George E."/>
            <person name="Husnik F."/>
            <person name="Tashyreva D."/>
            <person name="Prokopchuk G."/>
            <person name="Horak A."/>
            <person name="Kwong W.K."/>
            <person name="Lukes J."/>
            <person name="Keeling P.J."/>
        </authorList>
    </citation>
    <scope>NUCLEOTIDE SEQUENCE [LARGE SCALE GENOMIC DNA]</scope>
    <source>
        <strain evidence="11">1621</strain>
    </source>
</reference>
<evidence type="ECO:0000256" key="2">
    <source>
        <dbReference type="ARBA" id="ARBA00013161"/>
    </source>
</evidence>
<evidence type="ECO:0000256" key="4">
    <source>
        <dbReference type="ARBA" id="ARBA00022741"/>
    </source>
</evidence>
<dbReference type="CDD" id="cd00806">
    <property type="entry name" value="TrpRS_core"/>
    <property type="match status" value="1"/>
</dbReference>
<dbReference type="PANTHER" id="PTHR43766:SF1">
    <property type="entry name" value="TRYPTOPHAN--TRNA LIGASE, MITOCHONDRIAL"/>
    <property type="match status" value="1"/>
</dbReference>
<evidence type="ECO:0000256" key="6">
    <source>
        <dbReference type="ARBA" id="ARBA00022917"/>
    </source>
</evidence>
<evidence type="ECO:0000256" key="1">
    <source>
        <dbReference type="ARBA" id="ARBA00005594"/>
    </source>
</evidence>
<gene>
    <name evidence="11" type="primary">trpS</name>
    <name evidence="11" type="ORF">FZC37_02285</name>
</gene>
<accession>A0A5C0ULI3</accession>
<evidence type="ECO:0000256" key="10">
    <source>
        <dbReference type="RuleBase" id="RU363036"/>
    </source>
</evidence>
<dbReference type="RefSeq" id="WP_148952105.1">
    <property type="nucleotide sequence ID" value="NZ_CP043312.1"/>
</dbReference>
<dbReference type="Gene3D" id="1.10.240.10">
    <property type="entry name" value="Tyrosyl-Transfer RNA Synthetase"/>
    <property type="match status" value="1"/>
</dbReference>
<dbReference type="Pfam" id="PF00579">
    <property type="entry name" value="tRNA-synt_1b"/>
    <property type="match status" value="1"/>
</dbReference>
<evidence type="ECO:0000313" key="12">
    <source>
        <dbReference type="Proteomes" id="UP000323844"/>
    </source>
</evidence>
<dbReference type="GO" id="GO:0005829">
    <property type="term" value="C:cytosol"/>
    <property type="evidence" value="ECO:0007669"/>
    <property type="project" value="TreeGrafter"/>
</dbReference>
<dbReference type="InterPro" id="IPR014729">
    <property type="entry name" value="Rossmann-like_a/b/a_fold"/>
</dbReference>
<comment type="catalytic activity">
    <reaction evidence="8">
        <text>tRNA(Trp) + L-tryptophan + ATP = L-tryptophyl-tRNA(Trp) + AMP + diphosphate + H(+)</text>
        <dbReference type="Rhea" id="RHEA:24080"/>
        <dbReference type="Rhea" id="RHEA-COMP:9671"/>
        <dbReference type="Rhea" id="RHEA-COMP:9705"/>
        <dbReference type="ChEBI" id="CHEBI:15378"/>
        <dbReference type="ChEBI" id="CHEBI:30616"/>
        <dbReference type="ChEBI" id="CHEBI:33019"/>
        <dbReference type="ChEBI" id="CHEBI:57912"/>
        <dbReference type="ChEBI" id="CHEBI:78442"/>
        <dbReference type="ChEBI" id="CHEBI:78535"/>
        <dbReference type="ChEBI" id="CHEBI:456215"/>
        <dbReference type="EC" id="6.1.1.2"/>
    </reaction>
</comment>
<dbReference type="NCBIfam" id="TIGR00233">
    <property type="entry name" value="trpS"/>
    <property type="match status" value="1"/>
</dbReference>
<name>A0A5C0ULI3_9RICK</name>
<dbReference type="InterPro" id="IPR002305">
    <property type="entry name" value="aa-tRNA-synth_Ic"/>
</dbReference>
<dbReference type="InterPro" id="IPR001412">
    <property type="entry name" value="aa-tRNA-synth_I_CS"/>
</dbReference>
<dbReference type="PROSITE" id="PS00178">
    <property type="entry name" value="AA_TRNA_LIGASE_I"/>
    <property type="match status" value="1"/>
</dbReference>
<dbReference type="PRINTS" id="PR01039">
    <property type="entry name" value="TRNASYNTHTRP"/>
</dbReference>
<keyword evidence="12" id="KW-1185">Reference proteome</keyword>
<evidence type="ECO:0000256" key="7">
    <source>
        <dbReference type="ARBA" id="ARBA00023146"/>
    </source>
</evidence>
<organism evidence="11 12">
    <name type="scientific">Candidatus Sneabacter namystus</name>
    <dbReference type="NCBI Taxonomy" id="2601646"/>
    <lineage>
        <taxon>Bacteria</taxon>
        <taxon>Pseudomonadati</taxon>
        <taxon>Pseudomonadota</taxon>
        <taxon>Alphaproteobacteria</taxon>
        <taxon>Rickettsiales</taxon>
        <taxon>Rickettsiaceae</taxon>
        <taxon>Rickettsieae</taxon>
        <taxon>Candidatus Sneabacter</taxon>
    </lineage>
</organism>
<keyword evidence="6 10" id="KW-0648">Protein biosynthesis</keyword>
<dbReference type="EC" id="6.1.1.2" evidence="2 9"/>
<evidence type="ECO:0000256" key="5">
    <source>
        <dbReference type="ARBA" id="ARBA00022840"/>
    </source>
</evidence>
<comment type="similarity">
    <text evidence="1 10">Belongs to the class-I aminoacyl-tRNA synthetase family.</text>
</comment>
<dbReference type="GO" id="GO:0004830">
    <property type="term" value="F:tryptophan-tRNA ligase activity"/>
    <property type="evidence" value="ECO:0007669"/>
    <property type="project" value="UniProtKB-UniRule"/>
</dbReference>
<dbReference type="OrthoDB" id="9801042at2"/>
<keyword evidence="7 10" id="KW-0030">Aminoacyl-tRNA synthetase</keyword>
<dbReference type="EMBL" id="CP043312">
    <property type="protein sequence ID" value="QEK39744.1"/>
    <property type="molecule type" value="Genomic_DNA"/>
</dbReference>
<dbReference type="InterPro" id="IPR002306">
    <property type="entry name" value="Trp-tRNA-ligase"/>
</dbReference>
<keyword evidence="3 10" id="KW-0436">Ligase</keyword>
<dbReference type="AlphaFoldDB" id="A0A5C0ULI3"/>
<dbReference type="Gene3D" id="3.40.50.620">
    <property type="entry name" value="HUPs"/>
    <property type="match status" value="1"/>
</dbReference>
<evidence type="ECO:0000256" key="8">
    <source>
        <dbReference type="ARBA" id="ARBA00049929"/>
    </source>
</evidence>
<dbReference type="SUPFAM" id="SSF52374">
    <property type="entry name" value="Nucleotidylyl transferase"/>
    <property type="match status" value="1"/>
</dbReference>
<dbReference type="Proteomes" id="UP000323844">
    <property type="component" value="Chromosome"/>
</dbReference>
<dbReference type="GO" id="GO:0005524">
    <property type="term" value="F:ATP binding"/>
    <property type="evidence" value="ECO:0007669"/>
    <property type="project" value="UniProtKB-KW"/>
</dbReference>
<sequence>MRKVVLTGDRPTGRLHLGHYVGSLQNRIKLQNENQQYIMVADIQALTDNVERVGVVSKNIVEIVKDYLAVGLIPEQNCIFLQSCISAIAELSILFLNMVNISRLERNPTVKEEIKKKYRSGNVPAGFLCYPVSQAADILAFGSDIIPVGSDQLPMIEQTNEIARKFSRLYKKGVLKEVTPLLGTVSRLPGIDGKNKMGKSLNNAIYLSDSDDDICKKVLSMFTDPDHIKVSDPGKVDGNVVFAYMDVFFQNKEELESMKAHYKKGGLGDTVIKNILSKVLIDLISPMREKRETISDEYVLSLLSCGTSAARKVADNTLIEVKKAMGMFRL</sequence>
<keyword evidence="4 10" id="KW-0547">Nucleotide-binding</keyword>
<evidence type="ECO:0000256" key="9">
    <source>
        <dbReference type="NCBIfam" id="TIGR00233"/>
    </source>
</evidence>
<dbReference type="KEGG" id="snay:FZC37_02285"/>
<evidence type="ECO:0000256" key="3">
    <source>
        <dbReference type="ARBA" id="ARBA00022598"/>
    </source>
</evidence>
<keyword evidence="5 10" id="KW-0067">ATP-binding</keyword>